<comment type="caution">
    <text evidence="1">The sequence shown here is derived from an EMBL/GenBank/DDBJ whole genome shotgun (WGS) entry which is preliminary data.</text>
</comment>
<gene>
    <name evidence="1" type="ORF">QF035_000166</name>
</gene>
<organism evidence="1 2">
    <name type="scientific">Streptomyces umbrinus</name>
    <dbReference type="NCBI Taxonomy" id="67370"/>
    <lineage>
        <taxon>Bacteria</taxon>
        <taxon>Bacillati</taxon>
        <taxon>Actinomycetota</taxon>
        <taxon>Actinomycetes</taxon>
        <taxon>Kitasatosporales</taxon>
        <taxon>Streptomycetaceae</taxon>
        <taxon>Streptomyces</taxon>
        <taxon>Streptomyces phaeochromogenes group</taxon>
    </lineage>
</organism>
<evidence type="ECO:0000313" key="1">
    <source>
        <dbReference type="EMBL" id="MDQ1022584.1"/>
    </source>
</evidence>
<sequence>MDGLNVDRLNDAGGEAIATAIHGNTAALLHLADTIARTNTTV</sequence>
<evidence type="ECO:0000313" key="2">
    <source>
        <dbReference type="Proteomes" id="UP001230328"/>
    </source>
</evidence>
<dbReference type="RefSeq" id="WP_307517451.1">
    <property type="nucleotide sequence ID" value="NZ_JAUSZI010000002.1"/>
</dbReference>
<dbReference type="Proteomes" id="UP001230328">
    <property type="component" value="Unassembled WGS sequence"/>
</dbReference>
<name>A0ABU0SJD5_9ACTN</name>
<proteinExistence type="predicted"/>
<protein>
    <submittedName>
        <fullName evidence="1">Uncharacterized protein</fullName>
    </submittedName>
</protein>
<accession>A0ABU0SJD5</accession>
<reference evidence="1 2" key="1">
    <citation type="submission" date="2023-07" db="EMBL/GenBank/DDBJ databases">
        <title>Comparative genomics of wheat-associated soil bacteria to identify genetic determinants of phenazine resistance.</title>
        <authorList>
            <person name="Mouncey N."/>
        </authorList>
    </citation>
    <scope>NUCLEOTIDE SEQUENCE [LARGE SCALE GENOMIC DNA]</scope>
    <source>
        <strain evidence="1 2">V2I4</strain>
    </source>
</reference>
<keyword evidence="2" id="KW-1185">Reference proteome</keyword>
<dbReference type="EMBL" id="JAUSZI010000002">
    <property type="protein sequence ID" value="MDQ1022584.1"/>
    <property type="molecule type" value="Genomic_DNA"/>
</dbReference>